<evidence type="ECO:0000313" key="1">
    <source>
        <dbReference type="EMBL" id="KIM81559.1"/>
    </source>
</evidence>
<reference evidence="1 2" key="1">
    <citation type="submission" date="2014-04" db="EMBL/GenBank/DDBJ databases">
        <authorList>
            <consortium name="DOE Joint Genome Institute"/>
            <person name="Kuo A."/>
            <person name="Tarkka M."/>
            <person name="Buscot F."/>
            <person name="Kohler A."/>
            <person name="Nagy L.G."/>
            <person name="Floudas D."/>
            <person name="Copeland A."/>
            <person name="Barry K.W."/>
            <person name="Cichocki N."/>
            <person name="Veneault-Fourrey C."/>
            <person name="LaButti K."/>
            <person name="Lindquist E.A."/>
            <person name="Lipzen A."/>
            <person name="Lundell T."/>
            <person name="Morin E."/>
            <person name="Murat C."/>
            <person name="Sun H."/>
            <person name="Tunlid A."/>
            <person name="Henrissat B."/>
            <person name="Grigoriev I.V."/>
            <person name="Hibbett D.S."/>
            <person name="Martin F."/>
            <person name="Nordberg H.P."/>
            <person name="Cantor M.N."/>
            <person name="Hua S.X."/>
        </authorList>
    </citation>
    <scope>NUCLEOTIDE SEQUENCE [LARGE SCALE GENOMIC DNA]</scope>
    <source>
        <strain evidence="1 2">F 1598</strain>
    </source>
</reference>
<organism evidence="1 2">
    <name type="scientific">Piloderma croceum (strain F 1598)</name>
    <dbReference type="NCBI Taxonomy" id="765440"/>
    <lineage>
        <taxon>Eukaryota</taxon>
        <taxon>Fungi</taxon>
        <taxon>Dikarya</taxon>
        <taxon>Basidiomycota</taxon>
        <taxon>Agaricomycotina</taxon>
        <taxon>Agaricomycetes</taxon>
        <taxon>Agaricomycetidae</taxon>
        <taxon>Atheliales</taxon>
        <taxon>Atheliaceae</taxon>
        <taxon>Piloderma</taxon>
    </lineage>
</organism>
<reference evidence="2" key="2">
    <citation type="submission" date="2015-01" db="EMBL/GenBank/DDBJ databases">
        <title>Evolutionary Origins and Diversification of the Mycorrhizal Mutualists.</title>
        <authorList>
            <consortium name="DOE Joint Genome Institute"/>
            <consortium name="Mycorrhizal Genomics Consortium"/>
            <person name="Kohler A."/>
            <person name="Kuo A."/>
            <person name="Nagy L.G."/>
            <person name="Floudas D."/>
            <person name="Copeland A."/>
            <person name="Barry K.W."/>
            <person name="Cichocki N."/>
            <person name="Veneault-Fourrey C."/>
            <person name="LaButti K."/>
            <person name="Lindquist E.A."/>
            <person name="Lipzen A."/>
            <person name="Lundell T."/>
            <person name="Morin E."/>
            <person name="Murat C."/>
            <person name="Riley R."/>
            <person name="Ohm R."/>
            <person name="Sun H."/>
            <person name="Tunlid A."/>
            <person name="Henrissat B."/>
            <person name="Grigoriev I.V."/>
            <person name="Hibbett D.S."/>
            <person name="Martin F."/>
        </authorList>
    </citation>
    <scope>NUCLEOTIDE SEQUENCE [LARGE SCALE GENOMIC DNA]</scope>
    <source>
        <strain evidence="2">F 1598</strain>
    </source>
</reference>
<evidence type="ECO:0000313" key="2">
    <source>
        <dbReference type="Proteomes" id="UP000054166"/>
    </source>
</evidence>
<accession>A0A0C3FP34</accession>
<sequence length="92" mass="10534">LIQLHTGHVPLNKHLYNMKSADSPICPACEDAHETVHLFLLSCPVYEHHRRDLFFKLRRGSRSLATLLSNPKAIKHTFKFIGKTGRFKCTHG</sequence>
<gene>
    <name evidence="1" type="ORF">PILCRDRAFT_50926</name>
</gene>
<dbReference type="OrthoDB" id="3044497at2759"/>
<dbReference type="EMBL" id="KN832998">
    <property type="protein sequence ID" value="KIM81559.1"/>
    <property type="molecule type" value="Genomic_DNA"/>
</dbReference>
<feature type="non-terminal residue" evidence="1">
    <location>
        <position position="1"/>
    </location>
</feature>
<name>A0A0C3FP34_PILCF</name>
<feature type="non-terminal residue" evidence="1">
    <location>
        <position position="92"/>
    </location>
</feature>
<keyword evidence="2" id="KW-1185">Reference proteome</keyword>
<dbReference type="InParanoid" id="A0A0C3FP34"/>
<proteinExistence type="predicted"/>
<dbReference type="AlphaFoldDB" id="A0A0C3FP34"/>
<dbReference type="Proteomes" id="UP000054166">
    <property type="component" value="Unassembled WGS sequence"/>
</dbReference>
<evidence type="ECO:0008006" key="3">
    <source>
        <dbReference type="Google" id="ProtNLM"/>
    </source>
</evidence>
<protein>
    <recommendedName>
        <fullName evidence="3">Reverse transcriptase zinc-binding domain-containing protein</fullName>
    </recommendedName>
</protein>
<dbReference type="HOGENOM" id="CLU_146165_0_0_1"/>